<evidence type="ECO:0000259" key="2">
    <source>
        <dbReference type="PROSITE" id="PS50022"/>
    </source>
</evidence>
<keyword evidence="4" id="KW-1185">Reference proteome</keyword>
<dbReference type="PANTHER" id="PTHR24543:SF325">
    <property type="entry name" value="F5_8 TYPE C DOMAIN-CONTAINING PROTEIN"/>
    <property type="match status" value="1"/>
</dbReference>
<comment type="caution">
    <text evidence="3">The sequence shown here is derived from an EMBL/GenBank/DDBJ whole genome shotgun (WGS) entry which is preliminary data.</text>
</comment>
<dbReference type="InterPro" id="IPR008979">
    <property type="entry name" value="Galactose-bd-like_sf"/>
</dbReference>
<feature type="compositionally biased region" description="Basic and acidic residues" evidence="1">
    <location>
        <begin position="550"/>
        <end position="567"/>
    </location>
</feature>
<feature type="compositionally biased region" description="Gly residues" evidence="1">
    <location>
        <begin position="441"/>
        <end position="450"/>
    </location>
</feature>
<dbReference type="AlphaFoldDB" id="A0A9W9Z874"/>
<gene>
    <name evidence="3" type="ORF">OS493_036288</name>
</gene>
<dbReference type="InterPro" id="IPR000421">
    <property type="entry name" value="FA58C"/>
</dbReference>
<evidence type="ECO:0000313" key="3">
    <source>
        <dbReference type="EMBL" id="KAJ7376174.1"/>
    </source>
</evidence>
<dbReference type="OrthoDB" id="10511685at2759"/>
<dbReference type="Pfam" id="PF00754">
    <property type="entry name" value="F5_F8_type_C"/>
    <property type="match status" value="1"/>
</dbReference>
<dbReference type="SUPFAM" id="SSF49785">
    <property type="entry name" value="Galactose-binding domain-like"/>
    <property type="match status" value="1"/>
</dbReference>
<evidence type="ECO:0000256" key="1">
    <source>
        <dbReference type="SAM" id="MobiDB-lite"/>
    </source>
</evidence>
<dbReference type="EMBL" id="MU826409">
    <property type="protein sequence ID" value="KAJ7376174.1"/>
    <property type="molecule type" value="Genomic_DNA"/>
</dbReference>
<name>A0A9W9Z874_9CNID</name>
<organism evidence="3 4">
    <name type="scientific">Desmophyllum pertusum</name>
    <dbReference type="NCBI Taxonomy" id="174260"/>
    <lineage>
        <taxon>Eukaryota</taxon>
        <taxon>Metazoa</taxon>
        <taxon>Cnidaria</taxon>
        <taxon>Anthozoa</taxon>
        <taxon>Hexacorallia</taxon>
        <taxon>Scleractinia</taxon>
        <taxon>Caryophylliina</taxon>
        <taxon>Caryophylliidae</taxon>
        <taxon>Desmophyllum</taxon>
    </lineage>
</organism>
<dbReference type="PANTHER" id="PTHR24543">
    <property type="entry name" value="MULTICOPPER OXIDASE-RELATED"/>
    <property type="match status" value="1"/>
</dbReference>
<feature type="domain" description="F5/8 type C" evidence="2">
    <location>
        <begin position="152"/>
        <end position="253"/>
    </location>
</feature>
<dbReference type="PROSITE" id="PS50022">
    <property type="entry name" value="FA58C_3"/>
    <property type="match status" value="1"/>
</dbReference>
<evidence type="ECO:0000313" key="4">
    <source>
        <dbReference type="Proteomes" id="UP001163046"/>
    </source>
</evidence>
<feature type="region of interest" description="Disordered" evidence="1">
    <location>
        <begin position="440"/>
        <end position="482"/>
    </location>
</feature>
<accession>A0A9W9Z874</accession>
<sequence length="974" mass="107810">MKGKEPPQCGAEVLTGLWQPNSPLSNNFSSSSFVNSRQAFGLFPRPCFTRFFLLAANTSLERENSSSWRILMGSFNSLRRRCMLLWILERLSGSYSPPFCLRTSLKNLARSLSRASTDCKVLTTGDSSFNEAIEQVEKKWFETPSVVSYAACTGDEPFGLESGRITDQQITASSVWKNDHGTANARLNLAAARGKLAPGQPRLMIRVSRLQVDFGRNVKITKVATQGRQDLDEWVKSYSLAYSVDGSSNFQPYQGNEIDQKAIRKAAEEIKKDVKKRVPFIMGRFLMIHLIEKEQKKNVEILKGKTKLKVQERNLKHRYQVLGRTVHMDFVKEHLETKKNVNFGEKQDWPNDIELEILADTVYVKDNIKMPGMKRMTLFSRKVAFVKGSKLDLTSPSLKQQFDALPSPGDDGASGKHGVQGTTVDIFADKVEGYMEIQVKGGPGNGGQNGRNGKRGADSGATVYEEEQAETEGYAGKPGNGGNAGRINIYVREVKGKVKLTTCRGAGGSAAANGKGGDGGNGGQGGRGIRCKYVESYGRESSQGSCKGDGLTDRARQGYDGTKGKDGRALVSAGSNGQVGSDYTKKLKLTSSERQKYPLVLLKLMSRYAEDLIFANKIDKGEDVFKFVITLAKNRNEASEISKVAKRRLAFLNKKGYDRFGNNILFAPLMKWEAFKKRVETIKGRAEEYEKAFNGIKKSIEQQEGIKKVIQAIPQAAKIQVDKEKERLKEARRIAISEKGVYTSSISHLEESMDSSLEQITVLLPSLYKKSKFDKRDLFVILQGLTGFASGIKGGDPSATIGAAIGVAGHFSTKCKTDTLQSNLAKVKNWLKFGKAYRALKDSSELDFDRMDVAAVPEVMKANLEMNKEALAADLVCLLEERLLPRHKAKFEEQVERFFIAGAARIDLIAKIIDLDNAIGGYNFDIPNLEETANEIELLKKIKGWSFLKAPPALPILCLMSKFAPPSWQTVLPK</sequence>
<dbReference type="Gene3D" id="2.60.120.260">
    <property type="entry name" value="Galactose-binding domain-like"/>
    <property type="match status" value="1"/>
</dbReference>
<protein>
    <recommendedName>
        <fullName evidence="2">F5/8 type C domain-containing protein</fullName>
    </recommendedName>
</protein>
<proteinExistence type="predicted"/>
<reference evidence="3" key="1">
    <citation type="submission" date="2023-01" db="EMBL/GenBank/DDBJ databases">
        <title>Genome assembly of the deep-sea coral Lophelia pertusa.</title>
        <authorList>
            <person name="Herrera S."/>
            <person name="Cordes E."/>
        </authorList>
    </citation>
    <scope>NUCLEOTIDE SEQUENCE</scope>
    <source>
        <strain evidence="3">USNM1676648</strain>
        <tissue evidence="3">Polyp</tissue>
    </source>
</reference>
<feature type="region of interest" description="Disordered" evidence="1">
    <location>
        <begin position="539"/>
        <end position="567"/>
    </location>
</feature>
<dbReference type="Proteomes" id="UP001163046">
    <property type="component" value="Unassembled WGS sequence"/>
</dbReference>